<accession>A0ABV9KEE8</accession>
<keyword evidence="1" id="KW-0732">Signal</keyword>
<evidence type="ECO:0000313" key="2">
    <source>
        <dbReference type="EMBL" id="MFC4668464.1"/>
    </source>
</evidence>
<feature type="chain" id="PRO_5046320800" evidence="1">
    <location>
        <begin position="24"/>
        <end position="256"/>
    </location>
</feature>
<protein>
    <submittedName>
        <fullName evidence="2">Uncharacterized protein</fullName>
    </submittedName>
</protein>
<name>A0ABV9KEE8_9RHOB</name>
<proteinExistence type="predicted"/>
<dbReference type="Proteomes" id="UP001595973">
    <property type="component" value="Unassembled WGS sequence"/>
</dbReference>
<gene>
    <name evidence="2" type="ORF">ACFO5X_07860</name>
</gene>
<evidence type="ECO:0000256" key="1">
    <source>
        <dbReference type="SAM" id="SignalP"/>
    </source>
</evidence>
<organism evidence="2 3">
    <name type="scientific">Seohaeicola nanhaiensis</name>
    <dbReference type="NCBI Taxonomy" id="1387282"/>
    <lineage>
        <taxon>Bacteria</taxon>
        <taxon>Pseudomonadati</taxon>
        <taxon>Pseudomonadota</taxon>
        <taxon>Alphaproteobacteria</taxon>
        <taxon>Rhodobacterales</taxon>
        <taxon>Roseobacteraceae</taxon>
        <taxon>Seohaeicola</taxon>
    </lineage>
</organism>
<feature type="signal peptide" evidence="1">
    <location>
        <begin position="1"/>
        <end position="23"/>
    </location>
</feature>
<dbReference type="RefSeq" id="WP_380716748.1">
    <property type="nucleotide sequence ID" value="NZ_JBHSGI010000005.1"/>
</dbReference>
<sequence>MVRFGLLGLALTGAFALATPVMAQTPGFDPDAACGAELRAADDTDKLMIAAWLHGVGSARGQAQGPVDLAAAMDLLNQLFSDCLQNEAASLNELMAGAETVPEVAATGPEATGGTEQEARALLERFLDPGADRVALTAALKPSPEDIAAVYDEPVAGKLVANYAQTFTPGIQIGPKPDQDSLLVFYATTAQLKSGDPVLANFPGGYKDVLPYFRGDHPIVRFKFVTAGSELGLAFDGLVYVNGHWVLMPKPWRALE</sequence>
<comment type="caution">
    <text evidence="2">The sequence shown here is derived from an EMBL/GenBank/DDBJ whole genome shotgun (WGS) entry which is preliminary data.</text>
</comment>
<dbReference type="EMBL" id="JBHSGI010000005">
    <property type="protein sequence ID" value="MFC4668464.1"/>
    <property type="molecule type" value="Genomic_DNA"/>
</dbReference>
<keyword evidence="3" id="KW-1185">Reference proteome</keyword>
<reference evidence="3" key="1">
    <citation type="journal article" date="2019" name="Int. J. Syst. Evol. Microbiol.">
        <title>The Global Catalogue of Microorganisms (GCM) 10K type strain sequencing project: providing services to taxonomists for standard genome sequencing and annotation.</title>
        <authorList>
            <consortium name="The Broad Institute Genomics Platform"/>
            <consortium name="The Broad Institute Genome Sequencing Center for Infectious Disease"/>
            <person name="Wu L."/>
            <person name="Ma J."/>
        </authorList>
    </citation>
    <scope>NUCLEOTIDE SEQUENCE [LARGE SCALE GENOMIC DNA]</scope>
    <source>
        <strain evidence="3">CGMCC 4.7283</strain>
    </source>
</reference>
<evidence type="ECO:0000313" key="3">
    <source>
        <dbReference type="Proteomes" id="UP001595973"/>
    </source>
</evidence>